<keyword evidence="3" id="KW-0804">Transcription</keyword>
<accession>A0A2W5SRZ1</accession>
<protein>
    <submittedName>
        <fullName evidence="7">TetR family transcriptional regulator</fullName>
    </submittedName>
</protein>
<evidence type="ECO:0000313" key="8">
    <source>
        <dbReference type="Proteomes" id="UP000249432"/>
    </source>
</evidence>
<dbReference type="PANTHER" id="PTHR30055">
    <property type="entry name" value="HTH-TYPE TRANSCRIPTIONAL REGULATOR RUTR"/>
    <property type="match status" value="1"/>
</dbReference>
<evidence type="ECO:0000313" key="7">
    <source>
        <dbReference type="EMBL" id="PZR05480.1"/>
    </source>
</evidence>
<dbReference type="RefSeq" id="WP_303734529.1">
    <property type="nucleotide sequence ID" value="NZ_CAKZHK010000008.1"/>
</dbReference>
<comment type="caution">
    <text evidence="7">The sequence shown here is derived from an EMBL/GenBank/DDBJ whole genome shotgun (WGS) entry which is preliminary data.</text>
</comment>
<dbReference type="InterPro" id="IPR050109">
    <property type="entry name" value="HTH-type_TetR-like_transc_reg"/>
</dbReference>
<dbReference type="SUPFAM" id="SSF46689">
    <property type="entry name" value="Homeodomain-like"/>
    <property type="match status" value="1"/>
</dbReference>
<keyword evidence="1" id="KW-0805">Transcription regulation</keyword>
<proteinExistence type="predicted"/>
<evidence type="ECO:0000256" key="1">
    <source>
        <dbReference type="ARBA" id="ARBA00023015"/>
    </source>
</evidence>
<evidence type="ECO:0000256" key="3">
    <source>
        <dbReference type="ARBA" id="ARBA00023163"/>
    </source>
</evidence>
<dbReference type="Gene3D" id="1.10.10.60">
    <property type="entry name" value="Homeodomain-like"/>
    <property type="match status" value="1"/>
</dbReference>
<feature type="domain" description="HTH tetR-type" evidence="6">
    <location>
        <begin position="35"/>
        <end position="95"/>
    </location>
</feature>
<gene>
    <name evidence="7" type="ORF">DI525_04145</name>
</gene>
<dbReference type="GO" id="GO:0045892">
    <property type="term" value="P:negative regulation of DNA-templated transcription"/>
    <property type="evidence" value="ECO:0007669"/>
    <property type="project" value="InterPro"/>
</dbReference>
<dbReference type="SUPFAM" id="SSF48498">
    <property type="entry name" value="Tetracyclin repressor-like, C-terminal domain"/>
    <property type="match status" value="1"/>
</dbReference>
<name>A0A2W5SRZ1_9CORY</name>
<dbReference type="Gene3D" id="1.10.357.10">
    <property type="entry name" value="Tetracycline Repressor, domain 2"/>
    <property type="match status" value="1"/>
</dbReference>
<dbReference type="InterPro" id="IPR009057">
    <property type="entry name" value="Homeodomain-like_sf"/>
</dbReference>
<dbReference type="Pfam" id="PF00440">
    <property type="entry name" value="TetR_N"/>
    <property type="match status" value="1"/>
</dbReference>
<dbReference type="AlphaFoldDB" id="A0A2W5SRZ1"/>
<keyword evidence="2 4" id="KW-0238">DNA-binding</keyword>
<evidence type="ECO:0000256" key="5">
    <source>
        <dbReference type="SAM" id="MobiDB-lite"/>
    </source>
</evidence>
<dbReference type="GO" id="GO:0003700">
    <property type="term" value="F:DNA-binding transcription factor activity"/>
    <property type="evidence" value="ECO:0007669"/>
    <property type="project" value="TreeGrafter"/>
</dbReference>
<dbReference type="GO" id="GO:0000976">
    <property type="term" value="F:transcription cis-regulatory region binding"/>
    <property type="evidence" value="ECO:0007669"/>
    <property type="project" value="TreeGrafter"/>
</dbReference>
<dbReference type="InterPro" id="IPR036271">
    <property type="entry name" value="Tet_transcr_reg_TetR-rel_C_sf"/>
</dbReference>
<dbReference type="PROSITE" id="PS50977">
    <property type="entry name" value="HTH_TETR_2"/>
    <property type="match status" value="1"/>
</dbReference>
<organism evidence="7 8">
    <name type="scientific">Corynebacterium kroppenstedtii</name>
    <dbReference type="NCBI Taxonomy" id="161879"/>
    <lineage>
        <taxon>Bacteria</taxon>
        <taxon>Bacillati</taxon>
        <taxon>Actinomycetota</taxon>
        <taxon>Actinomycetes</taxon>
        <taxon>Mycobacteriales</taxon>
        <taxon>Corynebacteriaceae</taxon>
        <taxon>Corynebacterium</taxon>
    </lineage>
</organism>
<dbReference type="InterPro" id="IPR001647">
    <property type="entry name" value="HTH_TetR"/>
</dbReference>
<feature type="region of interest" description="Disordered" evidence="5">
    <location>
        <begin position="1"/>
        <end position="30"/>
    </location>
</feature>
<sequence length="275" mass="31116">MPSSEKTTDRKPSPGKKLPPSVQRPSARRSARRAVLSEESIIRVAIALLDRDGADKLTLRKIASELDAGVASLYWYASGKDQLLAMVSDELIRRTIAKSEELEQHGLLAPDAFSEVSFAEPHSSTSDVAAEALAQIRRLLLCLFEQMIEHRWLALQLMNNGPDQWYALRFWELIGRQIQRLGLHKREELFATNAVVNYASGIGAEASSHTVHKNLDPAETEEDMHAQINEWEQLDPEEFPFVHDIVEEFTEHDDIAEYSYGLELLLGGLERQTWK</sequence>
<feature type="compositionally biased region" description="Basic and acidic residues" evidence="5">
    <location>
        <begin position="1"/>
        <end position="12"/>
    </location>
</feature>
<dbReference type="Proteomes" id="UP000249432">
    <property type="component" value="Unassembled WGS sequence"/>
</dbReference>
<evidence type="ECO:0000256" key="2">
    <source>
        <dbReference type="ARBA" id="ARBA00023125"/>
    </source>
</evidence>
<dbReference type="InterPro" id="IPR004111">
    <property type="entry name" value="Repressor_TetR_C"/>
</dbReference>
<dbReference type="PANTHER" id="PTHR30055:SF151">
    <property type="entry name" value="TRANSCRIPTIONAL REGULATORY PROTEIN"/>
    <property type="match status" value="1"/>
</dbReference>
<dbReference type="Pfam" id="PF02909">
    <property type="entry name" value="TetR_C_1"/>
    <property type="match status" value="1"/>
</dbReference>
<reference evidence="7 8" key="1">
    <citation type="submission" date="2017-08" db="EMBL/GenBank/DDBJ databases">
        <title>Infants hospitalized years apart are colonized by the same room-sourced microbial strains.</title>
        <authorList>
            <person name="Brooks B."/>
            <person name="Olm M.R."/>
            <person name="Firek B.A."/>
            <person name="Baker R."/>
            <person name="Thomas B.C."/>
            <person name="Morowitz M.J."/>
            <person name="Banfield J.F."/>
        </authorList>
    </citation>
    <scope>NUCLEOTIDE SEQUENCE [LARGE SCALE GENOMIC DNA]</scope>
    <source>
        <strain evidence="7">S2_003_000_R1_3</strain>
    </source>
</reference>
<evidence type="ECO:0000256" key="4">
    <source>
        <dbReference type="PROSITE-ProRule" id="PRU00335"/>
    </source>
</evidence>
<feature type="DNA-binding region" description="H-T-H motif" evidence="4">
    <location>
        <begin position="58"/>
        <end position="77"/>
    </location>
</feature>
<evidence type="ECO:0000259" key="6">
    <source>
        <dbReference type="PROSITE" id="PS50977"/>
    </source>
</evidence>
<dbReference type="EMBL" id="QFRA01000006">
    <property type="protein sequence ID" value="PZR05480.1"/>
    <property type="molecule type" value="Genomic_DNA"/>
</dbReference>